<dbReference type="Gene3D" id="3.20.20.140">
    <property type="entry name" value="Metal-dependent hydrolases"/>
    <property type="match status" value="1"/>
</dbReference>
<evidence type="ECO:0000313" key="2">
    <source>
        <dbReference type="Proteomes" id="UP000287651"/>
    </source>
</evidence>
<dbReference type="InterPro" id="IPR032466">
    <property type="entry name" value="Metal_Hydrolase"/>
</dbReference>
<evidence type="ECO:0000313" key="1">
    <source>
        <dbReference type="EMBL" id="RRT46203.1"/>
    </source>
</evidence>
<gene>
    <name evidence="1" type="ORF">B296_00050675</name>
</gene>
<proteinExistence type="predicted"/>
<dbReference type="EMBL" id="AMZH03015344">
    <property type="protein sequence ID" value="RRT46203.1"/>
    <property type="molecule type" value="Genomic_DNA"/>
</dbReference>
<name>A0A426Y364_ENSVE</name>
<dbReference type="PANTHER" id="PTHR47176">
    <property type="entry name" value="OSJNBA0020J04.13 PROTEIN"/>
    <property type="match status" value="1"/>
</dbReference>
<dbReference type="SUPFAM" id="SSF51556">
    <property type="entry name" value="Metallo-dependent hydrolases"/>
    <property type="match status" value="1"/>
</dbReference>
<reference evidence="1 2" key="1">
    <citation type="journal article" date="2014" name="Agronomy (Basel)">
        <title>A Draft Genome Sequence for Ensete ventricosum, the Drought-Tolerant Tree Against Hunger.</title>
        <authorList>
            <person name="Harrison J."/>
            <person name="Moore K.A."/>
            <person name="Paszkiewicz K."/>
            <person name="Jones T."/>
            <person name="Grant M."/>
            <person name="Ambacheew D."/>
            <person name="Muzemil S."/>
            <person name="Studholme D.J."/>
        </authorList>
    </citation>
    <scope>NUCLEOTIDE SEQUENCE [LARGE SCALE GENOMIC DNA]</scope>
</reference>
<dbReference type="AlphaFoldDB" id="A0A426Y364"/>
<comment type="caution">
    <text evidence="1">The sequence shown here is derived from an EMBL/GenBank/DDBJ whole genome shotgun (WGS) entry which is preliminary data.</text>
</comment>
<dbReference type="Proteomes" id="UP000287651">
    <property type="component" value="Unassembled WGS sequence"/>
</dbReference>
<dbReference type="PANTHER" id="PTHR47176:SF1">
    <property type="entry name" value="OS04G0577500 PROTEIN"/>
    <property type="match status" value="1"/>
</dbReference>
<sequence>MSGVGVARQAAVVKIFDAHCHLQDRRIASVAPQLIRTALDSGVQRFVVNGVSEIGLDKGAHAKNIDFREQVKPALTFRPI</sequence>
<organism evidence="1 2">
    <name type="scientific">Ensete ventricosum</name>
    <name type="common">Abyssinian banana</name>
    <name type="synonym">Musa ensete</name>
    <dbReference type="NCBI Taxonomy" id="4639"/>
    <lineage>
        <taxon>Eukaryota</taxon>
        <taxon>Viridiplantae</taxon>
        <taxon>Streptophyta</taxon>
        <taxon>Embryophyta</taxon>
        <taxon>Tracheophyta</taxon>
        <taxon>Spermatophyta</taxon>
        <taxon>Magnoliopsida</taxon>
        <taxon>Liliopsida</taxon>
        <taxon>Zingiberales</taxon>
        <taxon>Musaceae</taxon>
        <taxon>Ensete</taxon>
    </lineage>
</organism>
<protein>
    <submittedName>
        <fullName evidence="1">Uncharacterized protein</fullName>
    </submittedName>
</protein>
<accession>A0A426Y364</accession>